<dbReference type="Proteomes" id="UP000095743">
    <property type="component" value="Chromosome"/>
</dbReference>
<dbReference type="Pfam" id="PF01476">
    <property type="entry name" value="LysM"/>
    <property type="match status" value="1"/>
</dbReference>
<dbReference type="CDD" id="cd00845">
    <property type="entry name" value="MPP_UshA_N_like"/>
    <property type="match status" value="1"/>
</dbReference>
<dbReference type="Gene3D" id="3.60.21.10">
    <property type="match status" value="1"/>
</dbReference>
<name>A0A1D8GJX6_9FIRM</name>
<proteinExistence type="inferred from homology"/>
<dbReference type="PRINTS" id="PR01607">
    <property type="entry name" value="APYRASEFAMLY"/>
</dbReference>
<dbReference type="AlphaFoldDB" id="A0A1D8GJX6"/>
<dbReference type="PROSITE" id="PS51782">
    <property type="entry name" value="LYSM"/>
    <property type="match status" value="1"/>
</dbReference>
<evidence type="ECO:0000313" key="4">
    <source>
        <dbReference type="EMBL" id="AOT71215.1"/>
    </source>
</evidence>
<evidence type="ECO:0000259" key="3">
    <source>
        <dbReference type="PROSITE" id="PS51782"/>
    </source>
</evidence>
<dbReference type="InterPro" id="IPR036907">
    <property type="entry name" value="5'-Nucleotdase_C_sf"/>
</dbReference>
<dbReference type="PROSITE" id="PS00785">
    <property type="entry name" value="5_NUCLEOTIDASE_1"/>
    <property type="match status" value="1"/>
</dbReference>
<dbReference type="GO" id="GO:0016788">
    <property type="term" value="F:hydrolase activity, acting on ester bonds"/>
    <property type="evidence" value="ECO:0007669"/>
    <property type="project" value="InterPro"/>
</dbReference>
<dbReference type="SMART" id="SM00257">
    <property type="entry name" value="LysM"/>
    <property type="match status" value="1"/>
</dbReference>
<dbReference type="SUPFAM" id="SSF55816">
    <property type="entry name" value="5'-nucleotidase (syn. UDP-sugar hydrolase), C-terminal domain"/>
    <property type="match status" value="1"/>
</dbReference>
<dbReference type="GO" id="GO:0009166">
    <property type="term" value="P:nucleotide catabolic process"/>
    <property type="evidence" value="ECO:0007669"/>
    <property type="project" value="InterPro"/>
</dbReference>
<evidence type="ECO:0000256" key="2">
    <source>
        <dbReference type="RuleBase" id="RU362119"/>
    </source>
</evidence>
<dbReference type="InterPro" id="IPR008334">
    <property type="entry name" value="5'-Nucleotdase_C"/>
</dbReference>
<dbReference type="STRING" id="1424294.Gferi_17650"/>
<dbReference type="InterPro" id="IPR004843">
    <property type="entry name" value="Calcineurin-like_PHP"/>
</dbReference>
<dbReference type="InterPro" id="IPR018392">
    <property type="entry name" value="LysM"/>
</dbReference>
<gene>
    <name evidence="4" type="ORF">Gferi_17650</name>
</gene>
<dbReference type="KEGG" id="gfe:Gferi_17650"/>
<keyword evidence="1 2" id="KW-0732">Signal</keyword>
<keyword evidence="2" id="KW-0378">Hydrolase</keyword>
<evidence type="ECO:0000256" key="1">
    <source>
        <dbReference type="ARBA" id="ARBA00022729"/>
    </source>
</evidence>
<dbReference type="Pfam" id="PF00149">
    <property type="entry name" value="Metallophos"/>
    <property type="match status" value="1"/>
</dbReference>
<dbReference type="RefSeq" id="WP_069978816.1">
    <property type="nucleotide sequence ID" value="NZ_CP017269.1"/>
</dbReference>
<dbReference type="InterPro" id="IPR006179">
    <property type="entry name" value="5_nucleotidase/apyrase"/>
</dbReference>
<dbReference type="GO" id="GO:0046872">
    <property type="term" value="F:metal ion binding"/>
    <property type="evidence" value="ECO:0007669"/>
    <property type="project" value="InterPro"/>
</dbReference>
<comment type="similarity">
    <text evidence="2">Belongs to the 5'-nucleotidase family.</text>
</comment>
<dbReference type="GO" id="GO:0030288">
    <property type="term" value="C:outer membrane-bounded periplasmic space"/>
    <property type="evidence" value="ECO:0007669"/>
    <property type="project" value="TreeGrafter"/>
</dbReference>
<dbReference type="EMBL" id="CP017269">
    <property type="protein sequence ID" value="AOT71215.1"/>
    <property type="molecule type" value="Genomic_DNA"/>
</dbReference>
<feature type="chain" id="PRO_5009026777" evidence="2">
    <location>
        <begin position="32"/>
        <end position="615"/>
    </location>
</feature>
<reference evidence="4 5" key="1">
    <citation type="submission" date="2016-09" db="EMBL/GenBank/DDBJ databases">
        <title>Genomic analysis reveals versatility of anaerobic energy metabolism of Geosporobacter ferrireducens IRF9 of phylum Firmicutes.</title>
        <authorList>
            <person name="Kim S.-J."/>
        </authorList>
    </citation>
    <scope>NUCLEOTIDE SEQUENCE [LARGE SCALE GENOMIC DNA]</scope>
    <source>
        <strain evidence="4 5">IRF9</strain>
    </source>
</reference>
<protein>
    <submittedName>
        <fullName evidence="4">Multifunctional 2',3'-cyclic-nucleotide 2'-phosphodiesterase/5'-nucleotidase/3'-nucleotidase</fullName>
    </submittedName>
</protein>
<dbReference type="InterPro" id="IPR036779">
    <property type="entry name" value="LysM_dom_sf"/>
</dbReference>
<dbReference type="OrthoDB" id="9800780at2"/>
<dbReference type="Gene3D" id="3.10.350.10">
    <property type="entry name" value="LysM domain"/>
    <property type="match status" value="1"/>
</dbReference>
<feature type="domain" description="LysM" evidence="3">
    <location>
        <begin position="568"/>
        <end position="612"/>
    </location>
</feature>
<dbReference type="Gene3D" id="3.90.780.10">
    <property type="entry name" value="5'-Nucleotidase, C-terminal domain"/>
    <property type="match status" value="1"/>
</dbReference>
<keyword evidence="5" id="KW-1185">Reference proteome</keyword>
<dbReference type="InterPro" id="IPR006146">
    <property type="entry name" value="5'-Nucleotdase_CS"/>
</dbReference>
<dbReference type="CDD" id="cd00118">
    <property type="entry name" value="LysM"/>
    <property type="match status" value="1"/>
</dbReference>
<sequence length="615" mass="65992">MRKKGYFSGRKLFACLLVLSMVLSMFGTGFADTQESTAKNIVILHTNDIHGRIESDNQAVMGLAKFSAWVKQQKEENPNTLVLDAGDIFHGLPIVTIDKGESMAKVMNMIGYDAMTAGNHDFNYGYERLLELDQMTKFPVMGANVKKADGTSLLTPYIIKEVDGIKIGIFGLATPETTYKTHPKNVEGLVFEDPVTEAKTIVSELKEKADMIIFLSHLGLDESSIDTSKKVAAAVEGIDLIIDGHSHHVLQEGEMVGDTLIASAGEYAKYFGKVELSFAEGKVVAKKASLVDFKALEATEGDQEVEDLIGAIKTEQDQALSEVIGKAAQKLEGAREKVRVGETNLGNLITNAMLEVSKADVALTNGGGIRASIEAGDITLKSVVTVLPFGNIIVTRTVKGADIKAALEHGVKVYPESNGGFPHVAGISFVIDASKPAGERVSDLMVKGQLIDLEKEYLLATNDFMAAGGDGYTMLANKPIGNDFAALDEALISYIRGAETIEGAVEGRITVINEAPKAEAAPVESVAVPTVPQESTGIGAAADTKTQVAAPTVPVEQKTVEMPASQTKAYEVKPGDVLWRIAKQFGTTWEKLQEMNSLKNPHLIFPGQKLIVPVQ</sequence>
<dbReference type="InterPro" id="IPR029052">
    <property type="entry name" value="Metallo-depent_PP-like"/>
</dbReference>
<organism evidence="4 5">
    <name type="scientific">Geosporobacter ferrireducens</name>
    <dbReference type="NCBI Taxonomy" id="1424294"/>
    <lineage>
        <taxon>Bacteria</taxon>
        <taxon>Bacillati</taxon>
        <taxon>Bacillota</taxon>
        <taxon>Clostridia</taxon>
        <taxon>Peptostreptococcales</taxon>
        <taxon>Thermotaleaceae</taxon>
        <taxon>Geosporobacter</taxon>
    </lineage>
</organism>
<dbReference type="PANTHER" id="PTHR11575:SF24">
    <property type="entry name" value="5'-NUCLEOTIDASE"/>
    <property type="match status" value="1"/>
</dbReference>
<dbReference type="Pfam" id="PF02872">
    <property type="entry name" value="5_nucleotid_C"/>
    <property type="match status" value="1"/>
</dbReference>
<keyword evidence="2" id="KW-0547">Nucleotide-binding</keyword>
<dbReference type="SUPFAM" id="SSF54106">
    <property type="entry name" value="LysM domain"/>
    <property type="match status" value="1"/>
</dbReference>
<evidence type="ECO:0000313" key="5">
    <source>
        <dbReference type="Proteomes" id="UP000095743"/>
    </source>
</evidence>
<accession>A0A1D8GJX6</accession>
<dbReference type="PANTHER" id="PTHR11575">
    <property type="entry name" value="5'-NUCLEOTIDASE-RELATED"/>
    <property type="match status" value="1"/>
</dbReference>
<feature type="signal peptide" evidence="2">
    <location>
        <begin position="1"/>
        <end position="31"/>
    </location>
</feature>
<dbReference type="GO" id="GO:0000166">
    <property type="term" value="F:nucleotide binding"/>
    <property type="evidence" value="ECO:0007669"/>
    <property type="project" value="UniProtKB-KW"/>
</dbReference>
<dbReference type="SUPFAM" id="SSF56300">
    <property type="entry name" value="Metallo-dependent phosphatases"/>
    <property type="match status" value="1"/>
</dbReference>